<reference evidence="4" key="1">
    <citation type="journal article" date="2013" name="Genome Biol.">
        <title>Reference genomes and transcriptomes of Nicotiana sylvestris and Nicotiana tomentosiformis.</title>
        <authorList>
            <person name="Sierro N."/>
            <person name="Battey J.N."/>
            <person name="Ouadi S."/>
            <person name="Bovet L."/>
            <person name="Goepfert S."/>
            <person name="Bakaher N."/>
            <person name="Peitsch M.C."/>
            <person name="Ivanov N.V."/>
        </authorList>
    </citation>
    <scope>NUCLEOTIDE SEQUENCE [LARGE SCALE GENOMIC DNA]</scope>
</reference>
<feature type="non-terminal residue" evidence="5">
    <location>
        <position position="1"/>
    </location>
</feature>
<proteinExistence type="predicted"/>
<dbReference type="eggNOG" id="KOG0557">
    <property type="taxonomic scope" value="Eukaryota"/>
</dbReference>
<dbReference type="Gene3D" id="2.40.50.100">
    <property type="match status" value="1"/>
</dbReference>
<evidence type="ECO:0000256" key="2">
    <source>
        <dbReference type="ARBA" id="ARBA00022946"/>
    </source>
</evidence>
<sequence>LRRASIFTATHLRRIHVIESKIREIFMPALSSTMTEGKIVSWVKTEGDKLAKGEAVLVVESDKTDMDVESFYDGYLATIIVPEGGSAPLGFTIALLAESEDEISLAKAKIATSSSSQETTTLAVALTEEVVSLAATAVGVSPSNSGPAKMWKETFTPKRIKSLKE</sequence>
<name>A0A1U7X2M1_NICSY</name>
<dbReference type="InterPro" id="IPR003016">
    <property type="entry name" value="2-oxoA_DH_lipoyl-BS"/>
</dbReference>
<dbReference type="GO" id="GO:0004742">
    <property type="term" value="F:dihydrolipoyllysine-residue acetyltransferase activity"/>
    <property type="evidence" value="ECO:0007669"/>
    <property type="project" value="TreeGrafter"/>
</dbReference>
<evidence type="ECO:0000313" key="4">
    <source>
        <dbReference type="Proteomes" id="UP000189701"/>
    </source>
</evidence>
<dbReference type="Pfam" id="PF00364">
    <property type="entry name" value="Biotin_lipoyl"/>
    <property type="match status" value="1"/>
</dbReference>
<dbReference type="GO" id="GO:0006086">
    <property type="term" value="P:pyruvate decarboxylation to acetyl-CoA"/>
    <property type="evidence" value="ECO:0007669"/>
    <property type="project" value="InterPro"/>
</dbReference>
<dbReference type="GeneID" id="104233388"/>
<dbReference type="GO" id="GO:0009941">
    <property type="term" value="C:chloroplast envelope"/>
    <property type="evidence" value="ECO:0007669"/>
    <property type="project" value="TreeGrafter"/>
</dbReference>
<keyword evidence="4" id="KW-1185">Reference proteome</keyword>
<dbReference type="CDD" id="cd06849">
    <property type="entry name" value="lipoyl_domain"/>
    <property type="match status" value="1"/>
</dbReference>
<dbReference type="SUPFAM" id="SSF51230">
    <property type="entry name" value="Single hybrid motif"/>
    <property type="match status" value="1"/>
</dbReference>
<dbReference type="RefSeq" id="XP_009785078.1">
    <property type="nucleotide sequence ID" value="XM_009786776.1"/>
</dbReference>
<evidence type="ECO:0000313" key="5">
    <source>
        <dbReference type="RefSeq" id="XP_009785078.1"/>
    </source>
</evidence>
<evidence type="ECO:0000259" key="3">
    <source>
        <dbReference type="PROSITE" id="PS50968"/>
    </source>
</evidence>
<dbReference type="GO" id="GO:0009534">
    <property type="term" value="C:chloroplast thylakoid"/>
    <property type="evidence" value="ECO:0007669"/>
    <property type="project" value="TreeGrafter"/>
</dbReference>
<dbReference type="InterPro" id="IPR011053">
    <property type="entry name" value="Single_hybrid_motif"/>
</dbReference>
<evidence type="ECO:0000256" key="1">
    <source>
        <dbReference type="ARBA" id="ARBA00022823"/>
    </source>
</evidence>
<keyword evidence="2" id="KW-0809">Transit peptide</keyword>
<organism evidence="4 5">
    <name type="scientific">Nicotiana sylvestris</name>
    <name type="common">Wood tobacco</name>
    <name type="synonym">South American tobacco</name>
    <dbReference type="NCBI Taxonomy" id="4096"/>
    <lineage>
        <taxon>Eukaryota</taxon>
        <taxon>Viridiplantae</taxon>
        <taxon>Streptophyta</taxon>
        <taxon>Embryophyta</taxon>
        <taxon>Tracheophyta</taxon>
        <taxon>Spermatophyta</taxon>
        <taxon>Magnoliopsida</taxon>
        <taxon>eudicotyledons</taxon>
        <taxon>Gunneridae</taxon>
        <taxon>Pentapetalae</taxon>
        <taxon>asterids</taxon>
        <taxon>lamiids</taxon>
        <taxon>Solanales</taxon>
        <taxon>Solanaceae</taxon>
        <taxon>Nicotianoideae</taxon>
        <taxon>Nicotianeae</taxon>
        <taxon>Nicotiana</taxon>
    </lineage>
</organism>
<protein>
    <submittedName>
        <fullName evidence="5">Dihydrolipoyllysine-residue acetyltransferase component 4 of pyruvate dehydrogenase complex, chloroplastic-like</fullName>
    </submittedName>
</protein>
<dbReference type="PANTHER" id="PTHR23151">
    <property type="entry name" value="DIHYDROLIPOAMIDE ACETYL/SUCCINYL-TRANSFERASE-RELATED"/>
    <property type="match status" value="1"/>
</dbReference>
<dbReference type="PROSITE" id="PS00189">
    <property type="entry name" value="LIPOYL"/>
    <property type="match status" value="1"/>
</dbReference>
<dbReference type="FunFam" id="2.40.50.100:FF:000010">
    <property type="entry name" value="Acetyltransferase component of pyruvate dehydrogenase complex"/>
    <property type="match status" value="1"/>
</dbReference>
<dbReference type="Proteomes" id="UP000189701">
    <property type="component" value="Unplaced"/>
</dbReference>
<dbReference type="PANTHER" id="PTHR23151:SF75">
    <property type="entry name" value="DIHYDROLIPOYLLYSINE-RESIDUE ACETYLTRANSFERASE COMPONENT 5 OF PYRUVATE DEHYDROGENASE COMPLEX, CHLOROPLASTIC"/>
    <property type="match status" value="1"/>
</dbReference>
<dbReference type="GO" id="GO:0045254">
    <property type="term" value="C:pyruvate dehydrogenase complex"/>
    <property type="evidence" value="ECO:0007669"/>
    <property type="project" value="InterPro"/>
</dbReference>
<dbReference type="STRING" id="4096.A0A1U7X2M1"/>
<dbReference type="PROSITE" id="PS50968">
    <property type="entry name" value="BIOTINYL_LIPOYL"/>
    <property type="match status" value="1"/>
</dbReference>
<dbReference type="InterPro" id="IPR045257">
    <property type="entry name" value="E2/Pdx1"/>
</dbReference>
<dbReference type="KEGG" id="nsy:104233388"/>
<reference evidence="5" key="2">
    <citation type="submission" date="2025-08" db="UniProtKB">
        <authorList>
            <consortium name="RefSeq"/>
        </authorList>
    </citation>
    <scope>IDENTIFICATION</scope>
    <source>
        <tissue evidence="5">Leaf</tissue>
    </source>
</reference>
<dbReference type="AlphaFoldDB" id="A0A1U7X2M1"/>
<gene>
    <name evidence="5" type="primary">LOC104233388</name>
</gene>
<accession>A0A1U7X2M1</accession>
<feature type="domain" description="Lipoyl-binding" evidence="3">
    <location>
        <begin position="22"/>
        <end position="100"/>
    </location>
</feature>
<keyword evidence="1" id="KW-0450">Lipoyl</keyword>
<dbReference type="InterPro" id="IPR000089">
    <property type="entry name" value="Biotin_lipoyl"/>
</dbReference>